<dbReference type="InterPro" id="IPR005321">
    <property type="entry name" value="Peptidase_S58_DmpA"/>
</dbReference>
<accession>A0A3B1CND9</accession>
<dbReference type="PANTHER" id="PTHR36512:SF3">
    <property type="entry name" value="BLR5678 PROTEIN"/>
    <property type="match status" value="1"/>
</dbReference>
<dbReference type="PANTHER" id="PTHR36512">
    <property type="entry name" value="D-AMINOPEPTIDASE"/>
    <property type="match status" value="1"/>
</dbReference>
<dbReference type="GO" id="GO:0004177">
    <property type="term" value="F:aminopeptidase activity"/>
    <property type="evidence" value="ECO:0007669"/>
    <property type="project" value="TreeGrafter"/>
</dbReference>
<evidence type="ECO:0000256" key="1">
    <source>
        <dbReference type="ARBA" id="ARBA00007068"/>
    </source>
</evidence>
<feature type="non-terminal residue" evidence="2">
    <location>
        <position position="1"/>
    </location>
</feature>
<dbReference type="EMBL" id="UOGE01000034">
    <property type="protein sequence ID" value="VAX18237.1"/>
    <property type="molecule type" value="Genomic_DNA"/>
</dbReference>
<protein>
    <submittedName>
        <fullName evidence="2">Peptidase, T4 family</fullName>
    </submittedName>
</protein>
<organism evidence="2">
    <name type="scientific">hydrothermal vent metagenome</name>
    <dbReference type="NCBI Taxonomy" id="652676"/>
    <lineage>
        <taxon>unclassified sequences</taxon>
        <taxon>metagenomes</taxon>
        <taxon>ecological metagenomes</taxon>
    </lineage>
</organism>
<dbReference type="Gene3D" id="3.60.70.12">
    <property type="entry name" value="L-amino peptidase D-ALA esterase/amidase"/>
    <property type="match status" value="1"/>
</dbReference>
<comment type="similarity">
    <text evidence="1">Belongs to the peptidase S58 family.</text>
</comment>
<dbReference type="InterPro" id="IPR016117">
    <property type="entry name" value="ArgJ-like_dom_sf"/>
</dbReference>
<name>A0A3B1CND9_9ZZZZ</name>
<gene>
    <name evidence="2" type="ORF">MNBD_NITROSPINAE02-1043</name>
</gene>
<sequence>DKEGNYISYLKADPPPPPFGATAIGVVVTDAALSKADLKRVAIMAHDGLARSVYPSHTPFDGDMIFAVSLGDKKGDIAKIGAWAAKLVERCVVGAVTAR</sequence>
<dbReference type="Pfam" id="PF03576">
    <property type="entry name" value="Peptidase_S58"/>
    <property type="match status" value="1"/>
</dbReference>
<dbReference type="SUPFAM" id="SSF56266">
    <property type="entry name" value="DmpA/ArgJ-like"/>
    <property type="match status" value="1"/>
</dbReference>
<dbReference type="AlphaFoldDB" id="A0A3B1CND9"/>
<proteinExistence type="inferred from homology"/>
<evidence type="ECO:0000313" key="2">
    <source>
        <dbReference type="EMBL" id="VAX18237.1"/>
    </source>
</evidence>
<reference evidence="2" key="1">
    <citation type="submission" date="2018-06" db="EMBL/GenBank/DDBJ databases">
        <authorList>
            <person name="Zhirakovskaya E."/>
        </authorList>
    </citation>
    <scope>NUCLEOTIDE SEQUENCE</scope>
</reference>